<reference evidence="12 13" key="1">
    <citation type="submission" date="2018-06" db="EMBL/GenBank/DDBJ databases">
        <authorList>
            <consortium name="Pathogen Informatics"/>
            <person name="Doyle S."/>
        </authorList>
    </citation>
    <scope>NUCLEOTIDE SEQUENCE [LARGE SCALE GENOMIC DNA]</scope>
    <source>
        <strain evidence="12 13">NCTC10717</strain>
    </source>
</reference>
<dbReference type="FunFam" id="3.40.140.20:FF:000001">
    <property type="entry name" value="Bifunctional purine biosynthesis protein PurH"/>
    <property type="match status" value="1"/>
</dbReference>
<evidence type="ECO:0000313" key="12">
    <source>
        <dbReference type="EMBL" id="SUO96381.1"/>
    </source>
</evidence>
<dbReference type="OrthoDB" id="9802065at2"/>
<evidence type="ECO:0000256" key="8">
    <source>
        <dbReference type="ARBA" id="ARBA00050488"/>
    </source>
</evidence>
<dbReference type="PROSITE" id="PS51855">
    <property type="entry name" value="MGS"/>
    <property type="match status" value="1"/>
</dbReference>
<comment type="similarity">
    <text evidence="3 10">Belongs to the PurH family.</text>
</comment>
<comment type="catalytic activity">
    <reaction evidence="9 10">
        <text>IMP + H2O = 5-formamido-1-(5-phospho-D-ribosyl)imidazole-4-carboxamide</text>
        <dbReference type="Rhea" id="RHEA:18445"/>
        <dbReference type="ChEBI" id="CHEBI:15377"/>
        <dbReference type="ChEBI" id="CHEBI:58053"/>
        <dbReference type="ChEBI" id="CHEBI:58467"/>
        <dbReference type="EC" id="3.5.4.10"/>
    </reaction>
</comment>
<dbReference type="NCBIfam" id="NF002049">
    <property type="entry name" value="PRK00881.1"/>
    <property type="match status" value="1"/>
</dbReference>
<dbReference type="AlphaFoldDB" id="A0A380MXE8"/>
<comment type="domain">
    <text evidence="10">The IMP cyclohydrolase activity resides in the N-terminal region.</text>
</comment>
<keyword evidence="4 10" id="KW-0808">Transferase</keyword>
<dbReference type="RefSeq" id="WP_115218242.1">
    <property type="nucleotide sequence ID" value="NZ_UHIA01000004.1"/>
</dbReference>
<dbReference type="UniPathway" id="UPA00074">
    <property type="reaction ID" value="UER00133"/>
</dbReference>
<comment type="pathway">
    <text evidence="2 10">Purine metabolism; IMP biosynthesis via de novo pathway; 5-formamido-1-(5-phospho-D-ribosyl)imidazole-4-carboxamide from 5-amino-1-(5-phospho-D-ribosyl)imidazole-4-carboxamide (10-formyl THF route): step 1/1.</text>
</comment>
<keyword evidence="7 10" id="KW-0511">Multifunctional enzyme</keyword>
<feature type="domain" description="MGS-like" evidence="11">
    <location>
        <begin position="4"/>
        <end position="150"/>
    </location>
</feature>
<dbReference type="FunFam" id="3.40.140.20:FF:000002">
    <property type="entry name" value="Bifunctional purine biosynthesis protein PurH"/>
    <property type="match status" value="1"/>
</dbReference>
<evidence type="ECO:0000256" key="7">
    <source>
        <dbReference type="ARBA" id="ARBA00023268"/>
    </source>
</evidence>
<evidence type="ECO:0000256" key="1">
    <source>
        <dbReference type="ARBA" id="ARBA00004844"/>
    </source>
</evidence>
<dbReference type="SMART" id="SM00798">
    <property type="entry name" value="AICARFT_IMPCHas"/>
    <property type="match status" value="1"/>
</dbReference>
<dbReference type="NCBIfam" id="TIGR00355">
    <property type="entry name" value="purH"/>
    <property type="match status" value="1"/>
</dbReference>
<dbReference type="Proteomes" id="UP000254575">
    <property type="component" value="Unassembled WGS sequence"/>
</dbReference>
<dbReference type="Pfam" id="PF01808">
    <property type="entry name" value="AICARFT_IMPCHas"/>
    <property type="match status" value="1"/>
</dbReference>
<comment type="pathway">
    <text evidence="1 10">Purine metabolism; IMP biosynthesis via de novo pathway; IMP from 5-formamido-1-(5-phospho-D-ribosyl)imidazole-4-carboxamide: step 1/1.</text>
</comment>
<keyword evidence="13" id="KW-1185">Reference proteome</keyword>
<dbReference type="GO" id="GO:0006189">
    <property type="term" value="P:'de novo' IMP biosynthetic process"/>
    <property type="evidence" value="ECO:0007669"/>
    <property type="project" value="UniProtKB-UniRule"/>
</dbReference>
<dbReference type="Gene3D" id="3.40.50.1380">
    <property type="entry name" value="Methylglyoxal synthase-like domain"/>
    <property type="match status" value="1"/>
</dbReference>
<dbReference type="SMART" id="SM00851">
    <property type="entry name" value="MGS"/>
    <property type="match status" value="1"/>
</dbReference>
<evidence type="ECO:0000313" key="13">
    <source>
        <dbReference type="Proteomes" id="UP000254575"/>
    </source>
</evidence>
<dbReference type="EC" id="3.5.4.10" evidence="10"/>
<dbReference type="InterPro" id="IPR024051">
    <property type="entry name" value="AICAR_Tfase_dup_dom_sf"/>
</dbReference>
<dbReference type="Pfam" id="PF02142">
    <property type="entry name" value="MGS"/>
    <property type="match status" value="1"/>
</dbReference>
<dbReference type="PIRSF" id="PIRSF000414">
    <property type="entry name" value="AICARFT_IMPCHas"/>
    <property type="match status" value="1"/>
</dbReference>
<dbReference type="EMBL" id="UHIA01000004">
    <property type="protein sequence ID" value="SUO96381.1"/>
    <property type="molecule type" value="Genomic_DNA"/>
</dbReference>
<dbReference type="PANTHER" id="PTHR11692">
    <property type="entry name" value="BIFUNCTIONAL PURINE BIOSYNTHESIS PROTEIN PURH"/>
    <property type="match status" value="1"/>
</dbReference>
<keyword evidence="5 10" id="KW-0658">Purine biosynthesis</keyword>
<dbReference type="InterPro" id="IPR016193">
    <property type="entry name" value="Cytidine_deaminase-like"/>
</dbReference>
<proteinExistence type="inferred from homology"/>
<dbReference type="InterPro" id="IPR036914">
    <property type="entry name" value="MGS-like_dom_sf"/>
</dbReference>
<dbReference type="GO" id="GO:0003937">
    <property type="term" value="F:IMP cyclohydrolase activity"/>
    <property type="evidence" value="ECO:0007669"/>
    <property type="project" value="UniProtKB-UniRule"/>
</dbReference>
<dbReference type="HAMAP" id="MF_00139">
    <property type="entry name" value="PurH"/>
    <property type="match status" value="1"/>
</dbReference>
<comment type="catalytic activity">
    <reaction evidence="8 10">
        <text>(6R)-10-formyltetrahydrofolate + 5-amino-1-(5-phospho-beta-D-ribosyl)imidazole-4-carboxamide = 5-formamido-1-(5-phospho-D-ribosyl)imidazole-4-carboxamide + (6S)-5,6,7,8-tetrahydrofolate</text>
        <dbReference type="Rhea" id="RHEA:22192"/>
        <dbReference type="ChEBI" id="CHEBI:57453"/>
        <dbReference type="ChEBI" id="CHEBI:58467"/>
        <dbReference type="ChEBI" id="CHEBI:58475"/>
        <dbReference type="ChEBI" id="CHEBI:195366"/>
        <dbReference type="EC" id="2.1.2.3"/>
    </reaction>
</comment>
<dbReference type="SUPFAM" id="SSF53927">
    <property type="entry name" value="Cytidine deaminase-like"/>
    <property type="match status" value="1"/>
</dbReference>
<dbReference type="EC" id="2.1.2.3" evidence="10"/>
<dbReference type="InterPro" id="IPR011607">
    <property type="entry name" value="MGS-like_dom"/>
</dbReference>
<dbReference type="SUPFAM" id="SSF52335">
    <property type="entry name" value="Methylglyoxal synthase-like"/>
    <property type="match status" value="1"/>
</dbReference>
<accession>A0A380MXE8</accession>
<dbReference type="GO" id="GO:0005829">
    <property type="term" value="C:cytosol"/>
    <property type="evidence" value="ECO:0007669"/>
    <property type="project" value="TreeGrafter"/>
</dbReference>
<dbReference type="FunFam" id="3.40.50.1380:FF:000001">
    <property type="entry name" value="Bifunctional purine biosynthesis protein PurH"/>
    <property type="match status" value="1"/>
</dbReference>
<dbReference type="CDD" id="cd01421">
    <property type="entry name" value="IMPCH"/>
    <property type="match status" value="1"/>
</dbReference>
<evidence type="ECO:0000256" key="3">
    <source>
        <dbReference type="ARBA" id="ARBA00007667"/>
    </source>
</evidence>
<dbReference type="Gene3D" id="3.40.140.20">
    <property type="match status" value="2"/>
</dbReference>
<evidence type="ECO:0000256" key="4">
    <source>
        <dbReference type="ARBA" id="ARBA00022679"/>
    </source>
</evidence>
<evidence type="ECO:0000256" key="2">
    <source>
        <dbReference type="ARBA" id="ARBA00004954"/>
    </source>
</evidence>
<evidence type="ECO:0000259" key="11">
    <source>
        <dbReference type="PROSITE" id="PS51855"/>
    </source>
</evidence>
<gene>
    <name evidence="10 12" type="primary">purH</name>
    <name evidence="12" type="ORF">NCTC10717_00974</name>
</gene>
<evidence type="ECO:0000256" key="5">
    <source>
        <dbReference type="ARBA" id="ARBA00022755"/>
    </source>
</evidence>
<sequence>MSHTSLLRPQRALISVSDKSGLLDFARRLNALNIELLSTGGTAAALREAGIAVKDVAEHTGFPEIMGGRVKTLHPKIHGGILARRGTDEAVMAENGIGAIDLVVVNLYPFRQTIKKAGVSLEEAVENIDIGGPSMLRSAAKNHRDVAVVVNPGDYPAVIAAIENQGISQEMRNQLAVKAFTHTADYDRAIAVYLSNQYDSENDDFPEQLSLHFQRSEILRYGENPHQRAAFYKSNRPSGNSLAGAKQLQGKQLSYNNYADSDAALRAVLNFADCACVIVKHANPCGVAQGINPQEAYERAYRTDPTSAFGGIIAFNRAIDANTAKEIISRQFVEVILAPVYSPEALEVFAQKPNIRVLEIKNDGHSTQEWQIQSIQGGILVQDWDRGTIAQSDINIVSEREPSHSEISDLLFAWRVVRAVKSNAIVLAKDLATVGIGAGQTSRVYSAKIAAMKAADEGLSQSELVLASDAFFPFRDGIDAAAAGGVSAIIQPGGSMRDQEVIDAANEHGIAMIFTGMRHFRH</sequence>
<evidence type="ECO:0000256" key="9">
    <source>
        <dbReference type="ARBA" id="ARBA00050687"/>
    </source>
</evidence>
<dbReference type="InterPro" id="IPR002695">
    <property type="entry name" value="PurH-like"/>
</dbReference>
<evidence type="ECO:0000256" key="6">
    <source>
        <dbReference type="ARBA" id="ARBA00022801"/>
    </source>
</evidence>
<dbReference type="PANTHER" id="PTHR11692:SF0">
    <property type="entry name" value="BIFUNCTIONAL PURINE BIOSYNTHESIS PROTEIN ATIC"/>
    <property type="match status" value="1"/>
</dbReference>
<organism evidence="12 13">
    <name type="scientific">Suttonella indologenes</name>
    <dbReference type="NCBI Taxonomy" id="13276"/>
    <lineage>
        <taxon>Bacteria</taxon>
        <taxon>Pseudomonadati</taxon>
        <taxon>Pseudomonadota</taxon>
        <taxon>Gammaproteobacteria</taxon>
        <taxon>Cardiobacteriales</taxon>
        <taxon>Cardiobacteriaceae</taxon>
        <taxon>Suttonella</taxon>
    </lineage>
</organism>
<evidence type="ECO:0000256" key="10">
    <source>
        <dbReference type="HAMAP-Rule" id="MF_00139"/>
    </source>
</evidence>
<dbReference type="GO" id="GO:0004643">
    <property type="term" value="F:phosphoribosylaminoimidazolecarboxamide formyltransferase activity"/>
    <property type="evidence" value="ECO:0007669"/>
    <property type="project" value="UniProtKB-UniRule"/>
</dbReference>
<keyword evidence="6 10" id="KW-0378">Hydrolase</keyword>
<protein>
    <recommendedName>
        <fullName evidence="10">Bifunctional purine biosynthesis protein PurH</fullName>
    </recommendedName>
    <domain>
        <recommendedName>
            <fullName evidence="10">Phosphoribosylaminoimidazolecarboxamide formyltransferase</fullName>
            <ecNumber evidence="10">2.1.2.3</ecNumber>
        </recommendedName>
        <alternativeName>
            <fullName evidence="10">AICAR transformylase</fullName>
        </alternativeName>
    </domain>
    <domain>
        <recommendedName>
            <fullName evidence="10">IMP cyclohydrolase</fullName>
            <ecNumber evidence="10">3.5.4.10</ecNumber>
        </recommendedName>
        <alternativeName>
            <fullName evidence="10">ATIC</fullName>
        </alternativeName>
        <alternativeName>
            <fullName evidence="10">IMP synthase</fullName>
        </alternativeName>
        <alternativeName>
            <fullName evidence="10">Inosinicase</fullName>
        </alternativeName>
    </domain>
</protein>
<name>A0A380MXE8_9GAMM</name>